<dbReference type="EMBL" id="JBANMG010000009">
    <property type="protein sequence ID" value="KAK6949503.1"/>
    <property type="molecule type" value="Genomic_DNA"/>
</dbReference>
<dbReference type="PROSITE" id="PS50103">
    <property type="entry name" value="ZF_C3H1"/>
    <property type="match status" value="1"/>
</dbReference>
<dbReference type="GO" id="GO:0008270">
    <property type="term" value="F:zinc ion binding"/>
    <property type="evidence" value="ECO:0007669"/>
    <property type="project" value="UniProtKB-KW"/>
</dbReference>
<evidence type="ECO:0000313" key="4">
    <source>
        <dbReference type="Proteomes" id="UP001369815"/>
    </source>
</evidence>
<dbReference type="InterPro" id="IPR000571">
    <property type="entry name" value="Znf_CCCH"/>
</dbReference>
<comment type="caution">
    <text evidence="3">The sequence shown here is derived from an EMBL/GenBank/DDBJ whole genome shotgun (WGS) entry which is preliminary data.</text>
</comment>
<name>A0AAX6MAJ9_9PEZI</name>
<gene>
    <name evidence="3" type="ORF">Daesc_009585</name>
</gene>
<reference evidence="3 4" key="1">
    <citation type="journal article" date="2024" name="Front Chem Biol">
        <title>Unveiling the potential of Daldinia eschscholtzii MFLUCC 19-0629 through bioactivity and bioinformatics studies for enhanced sustainable agriculture production.</title>
        <authorList>
            <person name="Brooks S."/>
            <person name="Weaver J.A."/>
            <person name="Klomchit A."/>
            <person name="Alharthi S.A."/>
            <person name="Onlamun T."/>
            <person name="Nurani R."/>
            <person name="Vong T.K."/>
            <person name="Alberti F."/>
            <person name="Greco C."/>
        </authorList>
    </citation>
    <scope>NUCLEOTIDE SEQUENCE [LARGE SCALE GENOMIC DNA]</scope>
    <source>
        <strain evidence="3">MFLUCC 19-0629</strain>
    </source>
</reference>
<proteinExistence type="predicted"/>
<keyword evidence="1" id="KW-0862">Zinc</keyword>
<feature type="zinc finger region" description="C3H1-type" evidence="1">
    <location>
        <begin position="365"/>
        <end position="392"/>
    </location>
</feature>
<dbReference type="Pfam" id="PF25540">
    <property type="entry name" value="DUF7923"/>
    <property type="match status" value="1"/>
</dbReference>
<keyword evidence="1" id="KW-0479">Metal-binding</keyword>
<dbReference type="PANTHER" id="PTHR37543:SF1">
    <property type="entry name" value="CCCH ZINC FINGER DNA BINDING PROTEIN (AFU_ORTHOLOGUE AFUA_5G12760)"/>
    <property type="match status" value="1"/>
</dbReference>
<sequence length="467" mass="53138">MNNGESKTGVSYKSRLEQFNQFDKEREDMIKELIAKNEYLEKRLETKCKEYDNEVQTRTIYQARANDATVKLTDIKHKMDVNSFVIAIIDGDGAVFRDDWIRKGEDGGAMAAHQLRDDIKKHLKESHPNVNVETWHVMVQVVLNLEGLSRKLSCVGLAKSMSELSAFARGFSRAQGLFSFIDVGKGKEQADFKVRETLRLMVHNLQCKHIIFGPCHDKGYIVELRPYQLETSVCNKISLLETTQPPREFGELVFRRVRFNDVFRSELLPEGWLPPTPPPSTSKPAPVTPISATKPTSYAGITSSWTSTLPFVNSFKKPATTPVKSLKASPRKFYYVNSEGQRVDGPLPQADAYSEQRFKERCEEEGNRKPCNRYHLHGICEENSCLYYHGEPLSLGEQLILRIKARGSLCNYKGSCKSVDCYWGHHCRYQKCQRLNCAFATTHGIDQVPAEKVYEDGSREPLSPQIV</sequence>
<dbReference type="AlphaFoldDB" id="A0AAX6MAJ9"/>
<evidence type="ECO:0000313" key="3">
    <source>
        <dbReference type="EMBL" id="KAK6949503.1"/>
    </source>
</evidence>
<keyword evidence="1" id="KW-0863">Zinc-finger</keyword>
<dbReference type="Pfam" id="PF25543">
    <property type="entry name" value="zf-CCCH_tandem"/>
    <property type="match status" value="1"/>
</dbReference>
<protein>
    <recommendedName>
        <fullName evidence="2">C3H1-type domain-containing protein</fullName>
    </recommendedName>
</protein>
<dbReference type="PANTHER" id="PTHR37543">
    <property type="entry name" value="CCCH ZINC FINGER DNA BINDING PROTEIN (AFU_ORTHOLOGUE AFUA_5G12760)"/>
    <property type="match status" value="1"/>
</dbReference>
<organism evidence="3 4">
    <name type="scientific">Daldinia eschscholtzii</name>
    <dbReference type="NCBI Taxonomy" id="292717"/>
    <lineage>
        <taxon>Eukaryota</taxon>
        <taxon>Fungi</taxon>
        <taxon>Dikarya</taxon>
        <taxon>Ascomycota</taxon>
        <taxon>Pezizomycotina</taxon>
        <taxon>Sordariomycetes</taxon>
        <taxon>Xylariomycetidae</taxon>
        <taxon>Xylariales</taxon>
        <taxon>Hypoxylaceae</taxon>
        <taxon>Daldinia</taxon>
    </lineage>
</organism>
<accession>A0AAX6MAJ9</accession>
<dbReference type="InterPro" id="IPR057654">
    <property type="entry name" value="Znf-CCCH_tandem"/>
</dbReference>
<feature type="domain" description="C3H1-type" evidence="2">
    <location>
        <begin position="365"/>
        <end position="392"/>
    </location>
</feature>
<dbReference type="InterPro" id="IPR057683">
    <property type="entry name" value="DUF7923"/>
</dbReference>
<evidence type="ECO:0000256" key="1">
    <source>
        <dbReference type="PROSITE-ProRule" id="PRU00723"/>
    </source>
</evidence>
<keyword evidence="4" id="KW-1185">Reference proteome</keyword>
<evidence type="ECO:0000259" key="2">
    <source>
        <dbReference type="PROSITE" id="PS50103"/>
    </source>
</evidence>
<dbReference type="Proteomes" id="UP001369815">
    <property type="component" value="Unassembled WGS sequence"/>
</dbReference>